<accession>A0ACB9I7X3</accession>
<sequence length="110" mass="12563">MKHVLRFQSCLIDHVWLMKKNNNTVKTNDPTRLVRLDYHLSLPIAYASVIPTSLQRISITYLIPILCNQLKNNPSFVLAYKPPPITMPPLSSYINPAASNSCFCFKILVF</sequence>
<reference evidence="2" key="1">
    <citation type="journal article" date="2022" name="Mol. Ecol. Resour.">
        <title>The genomes of chicory, endive, great burdock and yacon provide insights into Asteraceae palaeo-polyploidization history and plant inulin production.</title>
        <authorList>
            <person name="Fan W."/>
            <person name="Wang S."/>
            <person name="Wang H."/>
            <person name="Wang A."/>
            <person name="Jiang F."/>
            <person name="Liu H."/>
            <person name="Zhao H."/>
            <person name="Xu D."/>
            <person name="Zhang Y."/>
        </authorList>
    </citation>
    <scope>NUCLEOTIDE SEQUENCE [LARGE SCALE GENOMIC DNA]</scope>
    <source>
        <strain evidence="2">cv. Yunnan</strain>
    </source>
</reference>
<keyword evidence="2" id="KW-1185">Reference proteome</keyword>
<proteinExistence type="predicted"/>
<evidence type="ECO:0000313" key="1">
    <source>
        <dbReference type="EMBL" id="KAI3804172.1"/>
    </source>
</evidence>
<evidence type="ECO:0000313" key="2">
    <source>
        <dbReference type="Proteomes" id="UP001056120"/>
    </source>
</evidence>
<comment type="caution">
    <text evidence="1">The sequence shown here is derived from an EMBL/GenBank/DDBJ whole genome shotgun (WGS) entry which is preliminary data.</text>
</comment>
<organism evidence="1 2">
    <name type="scientific">Smallanthus sonchifolius</name>
    <dbReference type="NCBI Taxonomy" id="185202"/>
    <lineage>
        <taxon>Eukaryota</taxon>
        <taxon>Viridiplantae</taxon>
        <taxon>Streptophyta</taxon>
        <taxon>Embryophyta</taxon>
        <taxon>Tracheophyta</taxon>
        <taxon>Spermatophyta</taxon>
        <taxon>Magnoliopsida</taxon>
        <taxon>eudicotyledons</taxon>
        <taxon>Gunneridae</taxon>
        <taxon>Pentapetalae</taxon>
        <taxon>asterids</taxon>
        <taxon>campanulids</taxon>
        <taxon>Asterales</taxon>
        <taxon>Asteraceae</taxon>
        <taxon>Asteroideae</taxon>
        <taxon>Heliantheae alliance</taxon>
        <taxon>Millerieae</taxon>
        <taxon>Smallanthus</taxon>
    </lineage>
</organism>
<reference evidence="1 2" key="2">
    <citation type="journal article" date="2022" name="Mol. Ecol. Resour.">
        <title>The genomes of chicory, endive, great burdock and yacon provide insights into Asteraceae paleo-polyploidization history and plant inulin production.</title>
        <authorList>
            <person name="Fan W."/>
            <person name="Wang S."/>
            <person name="Wang H."/>
            <person name="Wang A."/>
            <person name="Jiang F."/>
            <person name="Liu H."/>
            <person name="Zhao H."/>
            <person name="Xu D."/>
            <person name="Zhang Y."/>
        </authorList>
    </citation>
    <scope>NUCLEOTIDE SEQUENCE [LARGE SCALE GENOMIC DNA]</scope>
    <source>
        <strain evidence="2">cv. Yunnan</strain>
        <tissue evidence="1">Leaves</tissue>
    </source>
</reference>
<dbReference type="EMBL" id="CM042027">
    <property type="protein sequence ID" value="KAI3804172.1"/>
    <property type="molecule type" value="Genomic_DNA"/>
</dbReference>
<protein>
    <submittedName>
        <fullName evidence="1">Uncharacterized protein</fullName>
    </submittedName>
</protein>
<name>A0ACB9I7X3_9ASTR</name>
<dbReference type="Proteomes" id="UP001056120">
    <property type="component" value="Linkage Group LG10"/>
</dbReference>
<gene>
    <name evidence="1" type="ORF">L1987_32345</name>
</gene>